<organism evidence="1">
    <name type="scientific">marine sediment metagenome</name>
    <dbReference type="NCBI Taxonomy" id="412755"/>
    <lineage>
        <taxon>unclassified sequences</taxon>
        <taxon>metagenomes</taxon>
        <taxon>ecological metagenomes</taxon>
    </lineage>
</organism>
<comment type="caution">
    <text evidence="1">The sequence shown here is derived from an EMBL/GenBank/DDBJ whole genome shotgun (WGS) entry which is preliminary data.</text>
</comment>
<reference evidence="1" key="1">
    <citation type="journal article" date="2015" name="Nature">
        <title>Complex archaea that bridge the gap between prokaryotes and eukaryotes.</title>
        <authorList>
            <person name="Spang A."/>
            <person name="Saw J.H."/>
            <person name="Jorgensen S.L."/>
            <person name="Zaremba-Niedzwiedzka K."/>
            <person name="Martijn J."/>
            <person name="Lind A.E."/>
            <person name="van Eijk R."/>
            <person name="Schleper C."/>
            <person name="Guy L."/>
            <person name="Ettema T.J."/>
        </authorList>
    </citation>
    <scope>NUCLEOTIDE SEQUENCE</scope>
</reference>
<dbReference type="EMBL" id="LAZR01009635">
    <property type="protein sequence ID" value="KKM71440.1"/>
    <property type="molecule type" value="Genomic_DNA"/>
</dbReference>
<gene>
    <name evidence="1" type="ORF">LCGC14_1430590</name>
</gene>
<accession>A0A0F9M478</accession>
<proteinExistence type="predicted"/>
<protein>
    <submittedName>
        <fullName evidence="1">Uncharacterized protein</fullName>
    </submittedName>
</protein>
<sequence>IRILFNITNVLGYNGTYEYYIIADFDDPSPTITVGDGTENFEDGTIADPSTSISFNSNEIITSGSQRYSWEDYFTFFDSSYMSHNYYPDDYSNTWTMDPLNMYNAFPSSITTKELWDNWNLNYDPSQTTTSFNNGSLSSQIIDGYNVFRTSSIQPENTHLWWETDNHETIYAVDSADNTRLWKTTDKGANWNLITTRSKNIARAYPDRTNGIIYFVDCEYDGTTSYVWSLTLSDDSITEVDSIPDDVYDVFLIGNDVHVSYAVPTYVVETGIIRPDGDGSPLEWTNTGGGYHFEDVNDAIVQPSTSNPDGNRIQTTSQTYPAEEEEFQMTTIDISGYDSGIVREITVWVYTYRGVRTELYIKGNKPGTTSYVYTPSPLAVWDWASATFSGLSLSQADLTDFEVTLLHSPYGVASGHNRIINVLYAEVKFEGDVDDTKDDANISIKNLTDETSVSQYIGTRTGRSYDIGQVVVVGTDAYFLLKWSDENVELWKYDSSGGTIAQQLNVQTDFGPNANLPPVNQRGLSYDENNIISFVLDFGPNANYYHTYSISGDAFTRGSEYDIVLPLNRNTASGAMEKAFGVFEYKVYYIDIGGILTMLDTPNLDASIIAITENFLMTSNGKLYERLESFADITKTINDDFLNRYDLGYPNYKKLTDITTEFDYRFVIDNINFNDFAEFTIDGNKFSLTKDGQWHPFSEVIEFDSTLKDSFDVMFNISNGFLELDNMEYEYNFKLLDINDHILLQQDFEIDFNEEEMLLPLRNFRNIEFLIYNSYTFTSGTDGNIYYNTYGRTDKLEIIYKIKANGQWYSSIYSTNLADSGIKYFNVSQFMLDNRLTIFQDFAVEYIIIGNNSNLTVNSISLNCSTYQRQLQEFYRIIDNEIGTVSEWILFNSSANTITILDDFGELPGNFTIEYKVIDRADNVGINPTYNGVYDYIIYSEEKPVTLSDDNIDLNSVDFDERKLSFTADFGGIINLDAYINGFLYGTQAVNIGGNDYELSFGTNNDYETLIGYSQSLISPSIYSNINPLNRISWEVEKDDYFAAVKHVLVDEDIVIINPITYNATANLDLEHLYDRGFGLLDYARFREAYYYNETTGEKIALTRDLDFTINERGNIQFPEYSVLHDLYNYISDVQGGIVRFDYAASDIYDQLMLYNADGFYINFAMPAVYYDHTTVEKLIISFHDAEGQTFSKIYYDLDFREYFLDAVKAQYETNIFGLGEMMEIPLYIDINEIDLPNPNVQFDLKMLESITFTISDSERWPGSFIQDFEDYSVMNLPYQRVGILDLKLYNLISDSIEVDDDDYVSSEVVFKAPDYYNYYAKSTFKIKRLDIEFTDLKVYSYNEEIFDGSTVDIEYSDYIELNY</sequence>
<evidence type="ECO:0000313" key="1">
    <source>
        <dbReference type="EMBL" id="KKM71440.1"/>
    </source>
</evidence>
<name>A0A0F9M478_9ZZZZ</name>
<feature type="non-terminal residue" evidence="1">
    <location>
        <position position="1"/>
    </location>
</feature>
<feature type="non-terminal residue" evidence="1">
    <location>
        <position position="1364"/>
    </location>
</feature>